<keyword evidence="2" id="KW-1185">Reference proteome</keyword>
<protein>
    <submittedName>
        <fullName evidence="1">Uncharacterized protein</fullName>
    </submittedName>
</protein>
<name>A0A840K9M9_9FLAO</name>
<comment type="caution">
    <text evidence="1">The sequence shown here is derived from an EMBL/GenBank/DDBJ whole genome shotgun (WGS) entry which is preliminary data.</text>
</comment>
<proteinExistence type="predicted"/>
<organism evidence="1 2">
    <name type="scientific">Chryseobacterium defluvii</name>
    <dbReference type="NCBI Taxonomy" id="160396"/>
    <lineage>
        <taxon>Bacteria</taxon>
        <taxon>Pseudomonadati</taxon>
        <taxon>Bacteroidota</taxon>
        <taxon>Flavobacteriia</taxon>
        <taxon>Flavobacteriales</taxon>
        <taxon>Weeksellaceae</taxon>
        <taxon>Chryseobacterium group</taxon>
        <taxon>Chryseobacterium</taxon>
    </lineage>
</organism>
<dbReference type="EMBL" id="JACHLE010000001">
    <property type="protein sequence ID" value="MBB4806049.1"/>
    <property type="molecule type" value="Genomic_DNA"/>
</dbReference>
<accession>A0A840K9M9</accession>
<reference evidence="1 2" key="1">
    <citation type="submission" date="2020-08" db="EMBL/GenBank/DDBJ databases">
        <title>Functional genomics of gut bacteria from endangered species of beetles.</title>
        <authorList>
            <person name="Carlos-Shanley C."/>
        </authorList>
    </citation>
    <scope>NUCLEOTIDE SEQUENCE [LARGE SCALE GENOMIC DNA]</scope>
    <source>
        <strain evidence="1 2">S00151</strain>
    </source>
</reference>
<dbReference type="Proteomes" id="UP000592180">
    <property type="component" value="Unassembled WGS sequence"/>
</dbReference>
<evidence type="ECO:0000313" key="1">
    <source>
        <dbReference type="EMBL" id="MBB4806049.1"/>
    </source>
</evidence>
<dbReference type="AlphaFoldDB" id="A0A840K9M9"/>
<evidence type="ECO:0000313" key="2">
    <source>
        <dbReference type="Proteomes" id="UP000592180"/>
    </source>
</evidence>
<gene>
    <name evidence="1" type="ORF">HNP38_001321</name>
</gene>
<sequence length="34" mass="4154">MKKSNQLLENFQVEELEKRYEMGGWQLEIDELPK</sequence>